<keyword evidence="12" id="KW-0560">Oxidoreductase</keyword>
<evidence type="ECO:0000256" key="10">
    <source>
        <dbReference type="RuleBase" id="RU364116"/>
    </source>
</evidence>
<dbReference type="GO" id="GO:0005737">
    <property type="term" value="C:cytoplasm"/>
    <property type="evidence" value="ECO:0007669"/>
    <property type="project" value="UniProtKB-SubCell"/>
</dbReference>
<dbReference type="FunCoup" id="D6Z509">
    <property type="interactions" value="474"/>
</dbReference>
<protein>
    <recommendedName>
        <fullName evidence="3 10">Heme chaperone HemW</fullName>
    </recommendedName>
</protein>
<keyword evidence="10" id="KW-0963">Cytoplasm</keyword>
<dbReference type="GO" id="GO:0046872">
    <property type="term" value="F:metal ion binding"/>
    <property type="evidence" value="ECO:0007669"/>
    <property type="project" value="UniProtKB-UniRule"/>
</dbReference>
<comment type="similarity">
    <text evidence="2">Belongs to the anaerobic coproporphyrinogen-III oxidase family. HemW subfamily.</text>
</comment>
<dbReference type="InParanoid" id="D6Z509"/>
<dbReference type="HOGENOM" id="CLU_027579_1_1_7"/>
<dbReference type="RefSeq" id="WP_013164157.1">
    <property type="nucleotide sequence ID" value="NC_014216.1"/>
</dbReference>
<feature type="domain" description="Radical SAM core" evidence="11">
    <location>
        <begin position="1"/>
        <end position="236"/>
    </location>
</feature>
<dbReference type="SFLD" id="SFLDF00288">
    <property type="entry name" value="HemN-like__clustered_with_nucl"/>
    <property type="match status" value="1"/>
</dbReference>
<dbReference type="SFLD" id="SFLDS00029">
    <property type="entry name" value="Radical_SAM"/>
    <property type="match status" value="1"/>
</dbReference>
<keyword evidence="7 10" id="KW-0408">Iron</keyword>
<dbReference type="InterPro" id="IPR034505">
    <property type="entry name" value="Coproporphyrinogen-III_oxidase"/>
</dbReference>
<keyword evidence="10" id="KW-0004">4Fe-4S</keyword>
<dbReference type="PANTHER" id="PTHR13932:SF5">
    <property type="entry name" value="RADICAL S-ADENOSYL METHIONINE DOMAIN-CONTAINING PROTEIN 1, MITOCHONDRIAL"/>
    <property type="match status" value="1"/>
</dbReference>
<dbReference type="SFLD" id="SFLDF00562">
    <property type="entry name" value="HemN-like__clustered_with_heat"/>
    <property type="match status" value="1"/>
</dbReference>
<reference evidence="13" key="1">
    <citation type="submission" date="2010-02" db="EMBL/GenBank/DDBJ databases">
        <title>Complete sequence of Desulfurivibrio alkaliphilus AHT2.</title>
        <authorList>
            <consortium name="US DOE Joint Genome Institute"/>
            <person name="Pitluck S."/>
            <person name="Chertkov O."/>
            <person name="Detter J.C."/>
            <person name="Han C."/>
            <person name="Tapia R."/>
            <person name="Larimer F."/>
            <person name="Land M."/>
            <person name="Hauser L."/>
            <person name="Kyrpides N."/>
            <person name="Mikhailova N."/>
            <person name="Sorokin D.Y."/>
            <person name="Muyzer G."/>
            <person name="Woyke T."/>
        </authorList>
    </citation>
    <scope>NUCLEOTIDE SEQUENCE [LARGE SCALE GENOMIC DNA]</scope>
    <source>
        <strain evidence="13">DSM 19089 / UNIQEM U267 / AHT2</strain>
    </source>
</reference>
<dbReference type="EMBL" id="CP001940">
    <property type="protein sequence ID" value="ADH86634.1"/>
    <property type="molecule type" value="Genomic_DNA"/>
</dbReference>
<sequence length="379" mass="41956">MPEKAGIYLHIPFCRSKCSYCAFSSWPCRRPPAGYPAALLAQARQLAELPWSQEKKFATLFVGGGTPTIYPAPVLTDLLAGLGKLFRLDPEAEISLEANPDTLTPELLRQLRRGGFNRISIGVQSFHDQLLHRIGRRHDGAKARQAVAWARQAGFANLNLDLMYGLPGQSRRQWRADIATALELQPEHLAIYQLTPEAETPLGRALAAGHLVLPEPDLSAELEQEARQALLAAGYQHYEVANYCRPGRACRHNLNYWHNGSYLGLGAAAVSCLDGLRLVNVAAPGRYRRLLAAGRAPYAEAELLGRPAAFRETVIMGLRLRQGLRVDQLQQRFALTPQQYYGPILDELIAQGLLVADRERIALSERGFALANQVLCRLV</sequence>
<dbReference type="InterPro" id="IPR058240">
    <property type="entry name" value="rSAM_sf"/>
</dbReference>
<evidence type="ECO:0000256" key="8">
    <source>
        <dbReference type="ARBA" id="ARBA00023014"/>
    </source>
</evidence>
<dbReference type="InterPro" id="IPR004559">
    <property type="entry name" value="HemW-like"/>
</dbReference>
<dbReference type="NCBIfam" id="TIGR00539">
    <property type="entry name" value="hemN_rel"/>
    <property type="match status" value="1"/>
</dbReference>
<dbReference type="SFLD" id="SFLDG01082">
    <property type="entry name" value="B12-binding_domain_containing"/>
    <property type="match status" value="1"/>
</dbReference>
<proteinExistence type="inferred from homology"/>
<dbReference type="STRING" id="589865.DaAHT2_1956"/>
<keyword evidence="13" id="KW-1185">Reference proteome</keyword>
<evidence type="ECO:0000259" key="11">
    <source>
        <dbReference type="PROSITE" id="PS51918"/>
    </source>
</evidence>
<dbReference type="InterPro" id="IPR007197">
    <property type="entry name" value="rSAM"/>
</dbReference>
<dbReference type="SUPFAM" id="SSF102114">
    <property type="entry name" value="Radical SAM enzymes"/>
    <property type="match status" value="1"/>
</dbReference>
<evidence type="ECO:0000256" key="2">
    <source>
        <dbReference type="ARBA" id="ARBA00006100"/>
    </source>
</evidence>
<evidence type="ECO:0000256" key="3">
    <source>
        <dbReference type="ARBA" id="ARBA00017228"/>
    </source>
</evidence>
<dbReference type="KEGG" id="dak:DaAHT2_1956"/>
<keyword evidence="5 10" id="KW-0949">S-adenosyl-L-methionine</keyword>
<dbReference type="OrthoDB" id="9808022at2"/>
<keyword evidence="6 10" id="KW-0479">Metal-binding</keyword>
<dbReference type="Gene3D" id="3.20.20.70">
    <property type="entry name" value="Aldolase class I"/>
    <property type="match status" value="1"/>
</dbReference>
<dbReference type="InterPro" id="IPR013785">
    <property type="entry name" value="Aldolase_TIM"/>
</dbReference>
<keyword evidence="8 10" id="KW-0411">Iron-sulfur</keyword>
<dbReference type="SMART" id="SM00729">
    <property type="entry name" value="Elp3"/>
    <property type="match status" value="1"/>
</dbReference>
<accession>D6Z509</accession>
<dbReference type="GO" id="GO:0006779">
    <property type="term" value="P:porphyrin-containing compound biosynthetic process"/>
    <property type="evidence" value="ECO:0007669"/>
    <property type="project" value="InterPro"/>
</dbReference>
<evidence type="ECO:0000256" key="6">
    <source>
        <dbReference type="ARBA" id="ARBA00022723"/>
    </source>
</evidence>
<organism evidence="12 13">
    <name type="scientific">Desulfurivibrio alkaliphilus (strain DSM 19089 / UNIQEM U267 / AHT2)</name>
    <dbReference type="NCBI Taxonomy" id="589865"/>
    <lineage>
        <taxon>Bacteria</taxon>
        <taxon>Pseudomonadati</taxon>
        <taxon>Thermodesulfobacteriota</taxon>
        <taxon>Desulfobulbia</taxon>
        <taxon>Desulfobulbales</taxon>
        <taxon>Desulfobulbaceae</taxon>
        <taxon>Desulfurivibrio</taxon>
    </lineage>
</organism>
<dbReference type="CDD" id="cd01335">
    <property type="entry name" value="Radical_SAM"/>
    <property type="match status" value="1"/>
</dbReference>
<evidence type="ECO:0000256" key="1">
    <source>
        <dbReference type="ARBA" id="ARBA00001966"/>
    </source>
</evidence>
<dbReference type="AlphaFoldDB" id="D6Z509"/>
<dbReference type="Proteomes" id="UP000001508">
    <property type="component" value="Chromosome"/>
</dbReference>
<evidence type="ECO:0000256" key="5">
    <source>
        <dbReference type="ARBA" id="ARBA00022691"/>
    </source>
</evidence>
<keyword evidence="4 10" id="KW-0349">Heme</keyword>
<evidence type="ECO:0000313" key="12">
    <source>
        <dbReference type="EMBL" id="ADH86634.1"/>
    </source>
</evidence>
<evidence type="ECO:0000256" key="4">
    <source>
        <dbReference type="ARBA" id="ARBA00022617"/>
    </source>
</evidence>
<keyword evidence="9 10" id="KW-0143">Chaperone</keyword>
<evidence type="ECO:0000256" key="9">
    <source>
        <dbReference type="ARBA" id="ARBA00023186"/>
    </source>
</evidence>
<dbReference type="InterPro" id="IPR006638">
    <property type="entry name" value="Elp3/MiaA/NifB-like_rSAM"/>
</dbReference>
<dbReference type="PANTHER" id="PTHR13932">
    <property type="entry name" value="COPROPORPHYRINIGEN III OXIDASE"/>
    <property type="match status" value="1"/>
</dbReference>
<name>D6Z509_DESAT</name>
<dbReference type="InterPro" id="IPR010723">
    <property type="entry name" value="HemN_C"/>
</dbReference>
<evidence type="ECO:0000313" key="13">
    <source>
        <dbReference type="Proteomes" id="UP000001508"/>
    </source>
</evidence>
<dbReference type="PROSITE" id="PS51918">
    <property type="entry name" value="RADICAL_SAM"/>
    <property type="match status" value="1"/>
</dbReference>
<dbReference type="GO" id="GO:0051539">
    <property type="term" value="F:4 iron, 4 sulfur cluster binding"/>
    <property type="evidence" value="ECO:0007669"/>
    <property type="project" value="UniProtKB-UniRule"/>
</dbReference>
<comment type="function">
    <text evidence="10">Probably acts as a heme chaperone, transferring heme to an unknown acceptor. Binds one molecule of heme per monomer, possibly covalently. Binds 1 [4Fe-4S] cluster. The cluster is coordinated with 3 cysteines and an exchangeable S-adenosyl-L-methionine.</text>
</comment>
<dbReference type="eggNOG" id="COG0635">
    <property type="taxonomic scope" value="Bacteria"/>
</dbReference>
<dbReference type="Pfam" id="PF06969">
    <property type="entry name" value="HemN_C"/>
    <property type="match status" value="1"/>
</dbReference>
<evidence type="ECO:0000256" key="7">
    <source>
        <dbReference type="ARBA" id="ARBA00023004"/>
    </source>
</evidence>
<comment type="subcellular location">
    <subcellularLocation>
        <location evidence="10">Cytoplasm</location>
    </subcellularLocation>
</comment>
<dbReference type="SFLD" id="SFLDG01065">
    <property type="entry name" value="anaerobic_coproporphyrinogen-I"/>
    <property type="match status" value="1"/>
</dbReference>
<dbReference type="Pfam" id="PF04055">
    <property type="entry name" value="Radical_SAM"/>
    <property type="match status" value="1"/>
</dbReference>
<gene>
    <name evidence="12" type="ordered locus">DaAHT2_1956</name>
</gene>
<dbReference type="GO" id="GO:0004109">
    <property type="term" value="F:coproporphyrinogen oxidase activity"/>
    <property type="evidence" value="ECO:0007669"/>
    <property type="project" value="InterPro"/>
</dbReference>
<comment type="cofactor">
    <cofactor evidence="1">
        <name>[4Fe-4S] cluster</name>
        <dbReference type="ChEBI" id="CHEBI:49883"/>
    </cofactor>
</comment>